<dbReference type="InterPro" id="IPR052050">
    <property type="entry name" value="SecEffector_AnkRepeat"/>
</dbReference>
<dbReference type="InterPro" id="IPR036770">
    <property type="entry name" value="Ankyrin_rpt-contain_sf"/>
</dbReference>
<accession>G4Z8J5</accession>
<dbReference type="InParanoid" id="G4Z8J5"/>
<dbReference type="RefSeq" id="XP_009525263.1">
    <property type="nucleotide sequence ID" value="XM_009526968.1"/>
</dbReference>
<dbReference type="Gene3D" id="1.25.40.20">
    <property type="entry name" value="Ankyrin repeat-containing domain"/>
    <property type="match status" value="1"/>
</dbReference>
<keyword evidence="2" id="KW-1185">Reference proteome</keyword>
<reference evidence="1 2" key="1">
    <citation type="journal article" date="2006" name="Science">
        <title>Phytophthora genome sequences uncover evolutionary origins and mechanisms of pathogenesis.</title>
        <authorList>
            <person name="Tyler B.M."/>
            <person name="Tripathy S."/>
            <person name="Zhang X."/>
            <person name="Dehal P."/>
            <person name="Jiang R.H."/>
            <person name="Aerts A."/>
            <person name="Arredondo F.D."/>
            <person name="Baxter L."/>
            <person name="Bensasson D."/>
            <person name="Beynon J.L."/>
            <person name="Chapman J."/>
            <person name="Damasceno C.M."/>
            <person name="Dorrance A.E."/>
            <person name="Dou D."/>
            <person name="Dickerman A.W."/>
            <person name="Dubchak I.L."/>
            <person name="Garbelotto M."/>
            <person name="Gijzen M."/>
            <person name="Gordon S.G."/>
            <person name="Govers F."/>
            <person name="Grunwald N.J."/>
            <person name="Huang W."/>
            <person name="Ivors K.L."/>
            <person name="Jones R.W."/>
            <person name="Kamoun S."/>
            <person name="Krampis K."/>
            <person name="Lamour K.H."/>
            <person name="Lee M.K."/>
            <person name="McDonald W.H."/>
            <person name="Medina M."/>
            <person name="Meijer H.J."/>
            <person name="Nordberg E.K."/>
            <person name="Maclean D.J."/>
            <person name="Ospina-Giraldo M.D."/>
            <person name="Morris P.F."/>
            <person name="Phuntumart V."/>
            <person name="Putnam N.H."/>
            <person name="Rash S."/>
            <person name="Rose J.K."/>
            <person name="Sakihama Y."/>
            <person name="Salamov A.A."/>
            <person name="Savidor A."/>
            <person name="Scheuring C.F."/>
            <person name="Smith B.M."/>
            <person name="Sobral B.W."/>
            <person name="Terry A."/>
            <person name="Torto-Alalibo T.A."/>
            <person name="Win J."/>
            <person name="Xu Z."/>
            <person name="Zhang H."/>
            <person name="Grigoriev I.V."/>
            <person name="Rokhsar D.S."/>
            <person name="Boore J.L."/>
        </authorList>
    </citation>
    <scope>NUCLEOTIDE SEQUENCE [LARGE SCALE GENOMIC DNA]</scope>
    <source>
        <strain evidence="1 2">P6497</strain>
    </source>
</reference>
<dbReference type="GeneID" id="20646110"/>
<organism evidence="1 2">
    <name type="scientific">Phytophthora sojae (strain P6497)</name>
    <name type="common">Soybean stem and root rot agent</name>
    <name type="synonym">Phytophthora megasperma f. sp. glycines</name>
    <dbReference type="NCBI Taxonomy" id="1094619"/>
    <lineage>
        <taxon>Eukaryota</taxon>
        <taxon>Sar</taxon>
        <taxon>Stramenopiles</taxon>
        <taxon>Oomycota</taxon>
        <taxon>Peronosporomycetes</taxon>
        <taxon>Peronosporales</taxon>
        <taxon>Peronosporaceae</taxon>
        <taxon>Phytophthora</taxon>
    </lineage>
</organism>
<dbReference type="Proteomes" id="UP000002640">
    <property type="component" value="Unassembled WGS sequence"/>
</dbReference>
<evidence type="ECO:0000313" key="1">
    <source>
        <dbReference type="EMBL" id="EGZ22546.1"/>
    </source>
</evidence>
<dbReference type="PANTHER" id="PTHR46586">
    <property type="entry name" value="ANKYRIN REPEAT-CONTAINING PROTEIN"/>
    <property type="match status" value="1"/>
</dbReference>
<evidence type="ECO:0000313" key="2">
    <source>
        <dbReference type="Proteomes" id="UP000002640"/>
    </source>
</evidence>
<gene>
    <name evidence="1" type="ORF">PHYSODRAFT_330316</name>
</gene>
<name>G4Z8J5_PHYSP</name>
<sequence length="358" mass="39284">MSSALLPSNWALANFLRSDSHYNRYQFSKSVEVAATRNDLGTLKWLFAHFAGCQLPKEVAAAAATHGNVPMLQFLWENDAGRLDRGESTSNNRQEMEASVGTTEGLIYSGNVVDWRFVLTTAQMSLERDRENAIIRALQSGDEELAKVLIPSGRCVLDYAASMIQKLAGAGRLDFMQQIVLLHSPLPEGEESFCHEAWHSAMVAASWTGRMATLKWLVEHPMGQPICDYMKSRRNLVSFVCIAGNQDQLEREGLSAAVPKLSSTDLGFSCYSMDTLTALAGIRSSGDVDTIETCSAARGLRSRDACRTSHGRRAYAHLLLGAQKPSCASGDLVSDELKNATRTFRRRAAACCCCTWIS</sequence>
<dbReference type="PANTHER" id="PTHR46586:SF3">
    <property type="entry name" value="ANKYRIN REPEAT-CONTAINING PROTEIN"/>
    <property type="match status" value="1"/>
</dbReference>
<proteinExistence type="predicted"/>
<dbReference type="KEGG" id="psoj:PHYSODRAFT_330316"/>
<dbReference type="AlphaFoldDB" id="G4Z8J5"/>
<protein>
    <submittedName>
        <fullName evidence="1">Uncharacterized protein</fullName>
    </submittedName>
</protein>
<dbReference type="SMR" id="G4Z8J5"/>
<dbReference type="EMBL" id="JH159153">
    <property type="protein sequence ID" value="EGZ22546.1"/>
    <property type="molecule type" value="Genomic_DNA"/>
</dbReference>